<proteinExistence type="inferred from homology"/>
<evidence type="ECO:0000313" key="5">
    <source>
        <dbReference type="Proteomes" id="UP001597018"/>
    </source>
</evidence>
<dbReference type="InterPro" id="IPR012223">
    <property type="entry name" value="TEII"/>
</dbReference>
<evidence type="ECO:0000259" key="3">
    <source>
        <dbReference type="SMART" id="SM00824"/>
    </source>
</evidence>
<dbReference type="SUPFAM" id="SSF53474">
    <property type="entry name" value="alpha/beta-Hydrolases"/>
    <property type="match status" value="1"/>
</dbReference>
<protein>
    <submittedName>
        <fullName evidence="4">Thioesterase II family protein</fullName>
    </submittedName>
</protein>
<dbReference type="Pfam" id="PF00975">
    <property type="entry name" value="Thioesterase"/>
    <property type="match status" value="1"/>
</dbReference>
<evidence type="ECO:0000256" key="2">
    <source>
        <dbReference type="ARBA" id="ARBA00022801"/>
    </source>
</evidence>
<keyword evidence="5" id="KW-1185">Reference proteome</keyword>
<keyword evidence="2" id="KW-0378">Hydrolase</keyword>
<dbReference type="SMART" id="SM00824">
    <property type="entry name" value="PKS_TE"/>
    <property type="match status" value="1"/>
</dbReference>
<gene>
    <name evidence="4" type="ORF">ACFQ16_09855</name>
</gene>
<dbReference type="InterPro" id="IPR020802">
    <property type="entry name" value="TesA-like"/>
</dbReference>
<sequence length="252" mass="27940">MASHDSSRWIRRFHPRADAEHRLVCFPHAGGSASFFHPLSAGMAPSIEVLAVQYPGRQDRRHEEVLDDITELADHLAEVLLDWTARPLTFFGHSMGATVAFEVARRLERRGVVPVGLFASARRAPSCLRDEAVHRTSDEELIREIAALDGTPPALLSDEELLRLILPAVRGDYKAAETYRYQPGPDVNCPITAVIGDTDPKVTPAEARAWARHTTGEFALRVLPGGHFYLREHLSTVIDAISDHVRATTTRS</sequence>
<comment type="similarity">
    <text evidence="1">Belongs to the thioesterase family.</text>
</comment>
<dbReference type="RefSeq" id="WP_263247463.1">
    <property type="nucleotide sequence ID" value="NZ_BAABLT010000008.1"/>
</dbReference>
<name>A0ABW3FT82_9PSEU</name>
<dbReference type="InterPro" id="IPR029058">
    <property type="entry name" value="AB_hydrolase_fold"/>
</dbReference>
<evidence type="ECO:0000313" key="4">
    <source>
        <dbReference type="EMBL" id="MFD0920045.1"/>
    </source>
</evidence>
<dbReference type="Gene3D" id="3.40.50.1820">
    <property type="entry name" value="alpha/beta hydrolase"/>
    <property type="match status" value="1"/>
</dbReference>
<dbReference type="InterPro" id="IPR001031">
    <property type="entry name" value="Thioesterase"/>
</dbReference>
<dbReference type="EMBL" id="JBHTIW010000005">
    <property type="protein sequence ID" value="MFD0920045.1"/>
    <property type="molecule type" value="Genomic_DNA"/>
</dbReference>
<dbReference type="Proteomes" id="UP001597018">
    <property type="component" value="Unassembled WGS sequence"/>
</dbReference>
<feature type="domain" description="Thioesterase TesA-like" evidence="3">
    <location>
        <begin position="24"/>
        <end position="245"/>
    </location>
</feature>
<organism evidence="4 5">
    <name type="scientific">Saccharopolyspora rosea</name>
    <dbReference type="NCBI Taxonomy" id="524884"/>
    <lineage>
        <taxon>Bacteria</taxon>
        <taxon>Bacillati</taxon>
        <taxon>Actinomycetota</taxon>
        <taxon>Actinomycetes</taxon>
        <taxon>Pseudonocardiales</taxon>
        <taxon>Pseudonocardiaceae</taxon>
        <taxon>Saccharopolyspora</taxon>
    </lineage>
</organism>
<reference evidence="5" key="1">
    <citation type="journal article" date="2019" name="Int. J. Syst. Evol. Microbiol.">
        <title>The Global Catalogue of Microorganisms (GCM) 10K type strain sequencing project: providing services to taxonomists for standard genome sequencing and annotation.</title>
        <authorList>
            <consortium name="The Broad Institute Genomics Platform"/>
            <consortium name="The Broad Institute Genome Sequencing Center for Infectious Disease"/>
            <person name="Wu L."/>
            <person name="Ma J."/>
        </authorList>
    </citation>
    <scope>NUCLEOTIDE SEQUENCE [LARGE SCALE GENOMIC DNA]</scope>
    <source>
        <strain evidence="5">CCUG 56401</strain>
    </source>
</reference>
<dbReference type="PANTHER" id="PTHR11487">
    <property type="entry name" value="THIOESTERASE"/>
    <property type="match status" value="1"/>
</dbReference>
<comment type="caution">
    <text evidence="4">The sequence shown here is derived from an EMBL/GenBank/DDBJ whole genome shotgun (WGS) entry which is preliminary data.</text>
</comment>
<evidence type="ECO:0000256" key="1">
    <source>
        <dbReference type="ARBA" id="ARBA00007169"/>
    </source>
</evidence>
<accession>A0ABW3FT82</accession>
<dbReference type="PANTHER" id="PTHR11487:SF0">
    <property type="entry name" value="S-ACYL FATTY ACID SYNTHASE THIOESTERASE, MEDIUM CHAIN"/>
    <property type="match status" value="1"/>
</dbReference>